<accession>A0A1H6F121</accession>
<organism evidence="2 3">
    <name type="scientific">Nonomuraea solani</name>
    <dbReference type="NCBI Taxonomy" id="1144553"/>
    <lineage>
        <taxon>Bacteria</taxon>
        <taxon>Bacillati</taxon>
        <taxon>Actinomycetota</taxon>
        <taxon>Actinomycetes</taxon>
        <taxon>Streptosporangiales</taxon>
        <taxon>Streptosporangiaceae</taxon>
        <taxon>Nonomuraea</taxon>
    </lineage>
</organism>
<dbReference type="EMBL" id="FNVT01000043">
    <property type="protein sequence ID" value="SEH03752.1"/>
    <property type="molecule type" value="Genomic_DNA"/>
</dbReference>
<gene>
    <name evidence="2" type="ORF">SAMN05444920_14321</name>
</gene>
<evidence type="ECO:0000313" key="3">
    <source>
        <dbReference type="Proteomes" id="UP000236732"/>
    </source>
</evidence>
<reference evidence="2 3" key="1">
    <citation type="submission" date="2016-10" db="EMBL/GenBank/DDBJ databases">
        <authorList>
            <person name="de Groot N.N."/>
        </authorList>
    </citation>
    <scope>NUCLEOTIDE SEQUENCE [LARGE SCALE GENOMIC DNA]</scope>
    <source>
        <strain evidence="2 3">CGMCC 4.7037</strain>
    </source>
</reference>
<evidence type="ECO:0000313" key="2">
    <source>
        <dbReference type="EMBL" id="SEH03752.1"/>
    </source>
</evidence>
<dbReference type="OrthoDB" id="3520907at2"/>
<keyword evidence="3" id="KW-1185">Reference proteome</keyword>
<feature type="domain" description="DUF4097" evidence="1">
    <location>
        <begin position="130"/>
        <end position="219"/>
    </location>
</feature>
<dbReference type="Proteomes" id="UP000236732">
    <property type="component" value="Unassembled WGS sequence"/>
</dbReference>
<proteinExistence type="predicted"/>
<sequence>MRAAWLTAGTVVTVFALLLSSVLIWRGVARARTPEETTARSIPFGERQLRIKAGQGDVNVIILPGQAGKLVIQRSLRWSSDRPTVTEDWDDKTRTLRLEAVCNHSDQPDGPICQADYLLLVPPETDIEAGMNDGDLTLNSIFGDARIDSVAGDVYVNDLTGRLWARIGTGNVDATELDTKEADVEVGGGDLDLSFTNAPTTVKAVVRTMGDVRVHVPGGFYDVTVDALNSTVDLGRRAGAERRITARAPSGVVFLCCR</sequence>
<evidence type="ECO:0000259" key="1">
    <source>
        <dbReference type="Pfam" id="PF13349"/>
    </source>
</evidence>
<dbReference type="InterPro" id="IPR025164">
    <property type="entry name" value="Toastrack_DUF4097"/>
</dbReference>
<dbReference type="AlphaFoldDB" id="A0A1H6F121"/>
<dbReference type="RefSeq" id="WP_103964698.1">
    <property type="nucleotide sequence ID" value="NZ_FNVT01000043.1"/>
</dbReference>
<name>A0A1H6F121_9ACTN</name>
<protein>
    <recommendedName>
        <fullName evidence="1">DUF4097 domain-containing protein</fullName>
    </recommendedName>
</protein>
<dbReference type="Pfam" id="PF13349">
    <property type="entry name" value="DUF4097"/>
    <property type="match status" value="1"/>
</dbReference>